<evidence type="ECO:0000256" key="6">
    <source>
        <dbReference type="ARBA" id="ARBA00023329"/>
    </source>
</evidence>
<evidence type="ECO:0000313" key="9">
    <source>
        <dbReference type="EMBL" id="CEG00071.1"/>
    </source>
</evidence>
<dbReference type="STRING" id="70448.A0A096P7C2"/>
<dbReference type="Proteomes" id="UP000009170">
    <property type="component" value="Unassembled WGS sequence"/>
</dbReference>
<evidence type="ECO:0000313" key="10">
    <source>
        <dbReference type="Proteomes" id="UP000009170"/>
    </source>
</evidence>
<proteinExistence type="predicted"/>
<name>A0A096P7C2_OSTTA</name>
<feature type="domain" description="ENTH" evidence="8">
    <location>
        <begin position="52"/>
        <end position="200"/>
    </location>
</feature>
<dbReference type="InParanoid" id="A0A096P7C2"/>
<evidence type="ECO:0000256" key="2">
    <source>
        <dbReference type="ARBA" id="ARBA00004600"/>
    </source>
</evidence>
<dbReference type="Gene3D" id="1.25.40.90">
    <property type="match status" value="1"/>
</dbReference>
<sequence>MPLRLGKKVQRVARAIAEEVNVARGVGARTDKHGRAKTSLWDRGKATIAATSVEKEHAETQLAFSKATNFDDVAPKEKHVQVLLHKCGQHGDGQSRAFVLEAIAKQIASAKPWRTMLKTHVVLHRLLRECEGGEFKHEFFRFLEFLSRKTHAPKEQTLFNIRYWKDDANSNATELTGWTRAYAAYLEELCALNAHVRSIVGRSDANGRGVVNPLKDCDYATLMHVMPLLQTLVRRITDCEPRSAAVRENAVSSFAAGLVAMDSLMIYRVMNEAVINLVDKYFDTNKVDAGKGLTIFKKFLSQIEDLQRFYDACASIGALENGSKFTKLEAPPATFVKSMEEYFESAPREGLPLRERRLAGAKASTGASTSAALTVNLPSSNSGPDLIAAAPGPAALSPSGNVIDALSQLELGAPSAQANDPFSAIPAPPPAPVAPASSNALDLFAGPSGSLSAPASSMSLSNPFGGAPVVAPPAYGTPTQAQSNTSSPKGTNPFGDNPFGSPVHKQIDRNTLDKMYASSPPPSPKGNAGMSNMAAPYINPAFMAPQQPYANSSPQQLALPAPGARFPQQGVPQYAMPPQQQYGSPQYGAPQQYRQYPPQPHGVPPPRQEPPLHPAFRSPNPPAAGSSAGQSPTTSSGSLI</sequence>
<feature type="region of interest" description="Disordered" evidence="7">
    <location>
        <begin position="546"/>
        <end position="640"/>
    </location>
</feature>
<dbReference type="FunCoup" id="A0A096P7C2">
    <property type="interactions" value="1611"/>
</dbReference>
<organism evidence="9 10">
    <name type="scientific">Ostreococcus tauri</name>
    <name type="common">Marine green alga</name>
    <dbReference type="NCBI Taxonomy" id="70448"/>
    <lineage>
        <taxon>Eukaryota</taxon>
        <taxon>Viridiplantae</taxon>
        <taxon>Chlorophyta</taxon>
        <taxon>Mamiellophyceae</taxon>
        <taxon>Mamiellales</taxon>
        <taxon>Bathycoccaceae</taxon>
        <taxon>Ostreococcus</taxon>
    </lineage>
</organism>
<keyword evidence="6" id="KW-0968">Cytoplasmic vesicle</keyword>
<dbReference type="GO" id="GO:0072583">
    <property type="term" value="P:clathrin-dependent endocytosis"/>
    <property type="evidence" value="ECO:0007669"/>
    <property type="project" value="InterPro"/>
</dbReference>
<evidence type="ECO:0000256" key="7">
    <source>
        <dbReference type="SAM" id="MobiDB-lite"/>
    </source>
</evidence>
<evidence type="ECO:0000256" key="4">
    <source>
        <dbReference type="ARBA" id="ARBA00023136"/>
    </source>
</evidence>
<dbReference type="InterPro" id="IPR011417">
    <property type="entry name" value="ANTH_dom"/>
</dbReference>
<dbReference type="InterPro" id="IPR014712">
    <property type="entry name" value="ANTH_dom_sf"/>
</dbReference>
<dbReference type="RefSeq" id="XP_022840182.1">
    <property type="nucleotide sequence ID" value="XM_022982683.1"/>
</dbReference>
<dbReference type="InterPro" id="IPR045192">
    <property type="entry name" value="AP180-like"/>
</dbReference>
<feature type="region of interest" description="Disordered" evidence="7">
    <location>
        <begin position="471"/>
        <end position="505"/>
    </location>
</feature>
<reference evidence="10" key="1">
    <citation type="journal article" date="2006" name="Proc. Natl. Acad. Sci. U.S.A.">
        <title>Genome analysis of the smallest free-living eukaryote Ostreococcus tauri unveils many unique features.</title>
        <authorList>
            <person name="Derelle E."/>
            <person name="Ferraz C."/>
            <person name="Rombauts S."/>
            <person name="Rouze P."/>
            <person name="Worden A.Z."/>
            <person name="Robbens S."/>
            <person name="Partensky F."/>
            <person name="Degroeve S."/>
            <person name="Echeynie S."/>
            <person name="Cooke R."/>
            <person name="Saeys Y."/>
            <person name="Wuyts J."/>
            <person name="Jabbari K."/>
            <person name="Bowler C."/>
            <person name="Panaud O."/>
            <person name="Piegu B."/>
            <person name="Ball S.G."/>
            <person name="Ral J.-P."/>
            <person name="Bouget F.-Y."/>
            <person name="Piganeau G."/>
            <person name="De Baets B."/>
            <person name="Picard A."/>
            <person name="Delseny M."/>
            <person name="Demaille J."/>
            <person name="Van de Peer Y."/>
            <person name="Moreau H."/>
        </authorList>
    </citation>
    <scope>NUCLEOTIDE SEQUENCE [LARGE SCALE GENOMIC DNA]</scope>
    <source>
        <strain evidence="10">OTTH 0595 / CCAP 157/2 / RCC745</strain>
    </source>
</reference>
<feature type="region of interest" description="Disordered" evidence="7">
    <location>
        <begin position="513"/>
        <end position="532"/>
    </location>
</feature>
<dbReference type="GO" id="GO:0000149">
    <property type="term" value="F:SNARE binding"/>
    <property type="evidence" value="ECO:0007669"/>
    <property type="project" value="TreeGrafter"/>
</dbReference>
<evidence type="ECO:0000256" key="3">
    <source>
        <dbReference type="ARBA" id="ARBA00022583"/>
    </source>
</evidence>
<dbReference type="SUPFAM" id="SSF48464">
    <property type="entry name" value="ENTH/VHS domain"/>
    <property type="match status" value="1"/>
</dbReference>
<evidence type="ECO:0000256" key="5">
    <source>
        <dbReference type="ARBA" id="ARBA00023176"/>
    </source>
</evidence>
<dbReference type="GO" id="GO:0006900">
    <property type="term" value="P:vesicle budding from membrane"/>
    <property type="evidence" value="ECO:0007669"/>
    <property type="project" value="TreeGrafter"/>
</dbReference>
<comment type="caution">
    <text evidence="9">The sequence shown here is derived from an EMBL/GenBank/DDBJ whole genome shotgun (WGS) entry which is preliminary data.</text>
</comment>
<feature type="compositionally biased region" description="Pro residues" evidence="7">
    <location>
        <begin position="597"/>
        <end position="613"/>
    </location>
</feature>
<dbReference type="EMBL" id="CAID01000013">
    <property type="protein sequence ID" value="CEG00071.1"/>
    <property type="molecule type" value="Genomic_DNA"/>
</dbReference>
<dbReference type="AlphaFoldDB" id="A0A096P7C2"/>
<keyword evidence="10" id="KW-1185">Reference proteome</keyword>
<accession>A0A096P7C2</accession>
<gene>
    <name evidence="9" type="ORF">OT_ostta13g01010</name>
</gene>
<dbReference type="InterPro" id="IPR048050">
    <property type="entry name" value="ANTH_N_plant"/>
</dbReference>
<dbReference type="GO" id="GO:0048268">
    <property type="term" value="P:clathrin coat assembly"/>
    <property type="evidence" value="ECO:0007669"/>
    <property type="project" value="InterPro"/>
</dbReference>
<dbReference type="SUPFAM" id="SSF89009">
    <property type="entry name" value="GAT-like domain"/>
    <property type="match status" value="1"/>
</dbReference>
<dbReference type="GO" id="GO:0005546">
    <property type="term" value="F:phosphatidylinositol-4,5-bisphosphate binding"/>
    <property type="evidence" value="ECO:0007669"/>
    <property type="project" value="TreeGrafter"/>
</dbReference>
<dbReference type="PROSITE" id="PS50942">
    <property type="entry name" value="ENTH"/>
    <property type="match status" value="1"/>
</dbReference>
<dbReference type="PANTHER" id="PTHR22951:SF5">
    <property type="entry name" value="PHOSPHATIDYLINOSITOL-BINDING CLATHRIN ASSEMBLY PROTEIN LAP"/>
    <property type="match status" value="1"/>
</dbReference>
<reference evidence="9 10" key="2">
    <citation type="journal article" date="2014" name="BMC Genomics">
        <title>An improved genome of the model marine alga Ostreococcus tauri unfolds by assessing Illumina de novo assemblies.</title>
        <authorList>
            <person name="Blanc-Mathieu R."/>
            <person name="Verhelst B."/>
            <person name="Derelle E."/>
            <person name="Rombauts S."/>
            <person name="Bouget F.Y."/>
            <person name="Carre I."/>
            <person name="Chateau A."/>
            <person name="Eyre-Walker A."/>
            <person name="Grimsley N."/>
            <person name="Moreau H."/>
            <person name="Piegu B."/>
            <person name="Rivals E."/>
            <person name="Schackwitz W."/>
            <person name="Van de Peer Y."/>
            <person name="Piganeau G."/>
        </authorList>
    </citation>
    <scope>NUCLEOTIDE SEQUENCE [LARGE SCALE GENOMIC DNA]</scope>
    <source>
        <strain evidence="10">OTTH 0595 / CCAP 157/2 / RCC745</strain>
    </source>
</reference>
<keyword evidence="3" id="KW-0254">Endocytosis</keyword>
<evidence type="ECO:0000256" key="1">
    <source>
        <dbReference type="ARBA" id="ARBA00004132"/>
    </source>
</evidence>
<keyword evidence="4" id="KW-0472">Membrane</keyword>
<dbReference type="Pfam" id="PF07651">
    <property type="entry name" value="ANTH"/>
    <property type="match status" value="1"/>
</dbReference>
<dbReference type="InterPro" id="IPR008942">
    <property type="entry name" value="ENTH_VHS"/>
</dbReference>
<comment type="subcellular location">
    <subcellularLocation>
        <location evidence="1">Cytoplasmic vesicle</location>
        <location evidence="1">Clathrin-coated vesicle</location>
    </subcellularLocation>
    <subcellularLocation>
        <location evidence="2">Membrane</location>
        <location evidence="2">Clathrin-coated pit</location>
    </subcellularLocation>
</comment>
<dbReference type="GO" id="GO:0005905">
    <property type="term" value="C:clathrin-coated pit"/>
    <property type="evidence" value="ECO:0007669"/>
    <property type="project" value="UniProtKB-SubCell"/>
</dbReference>
<feature type="compositionally biased region" description="Polar residues" evidence="7">
    <location>
        <begin position="627"/>
        <end position="640"/>
    </location>
</feature>
<dbReference type="PANTHER" id="PTHR22951">
    <property type="entry name" value="CLATHRIN ASSEMBLY PROTEIN"/>
    <property type="match status" value="1"/>
</dbReference>
<feature type="compositionally biased region" description="Low complexity" evidence="7">
    <location>
        <begin position="577"/>
        <end position="596"/>
    </location>
</feature>
<dbReference type="GeneID" id="9837454"/>
<dbReference type="GO" id="GO:0032050">
    <property type="term" value="F:clathrin heavy chain binding"/>
    <property type="evidence" value="ECO:0007669"/>
    <property type="project" value="TreeGrafter"/>
</dbReference>
<dbReference type="GO" id="GO:0030136">
    <property type="term" value="C:clathrin-coated vesicle"/>
    <property type="evidence" value="ECO:0007669"/>
    <property type="project" value="UniProtKB-SubCell"/>
</dbReference>
<evidence type="ECO:0000259" key="8">
    <source>
        <dbReference type="PROSITE" id="PS50942"/>
    </source>
</evidence>
<dbReference type="CDD" id="cd03564">
    <property type="entry name" value="ANTH_N"/>
    <property type="match status" value="1"/>
</dbReference>
<dbReference type="Gene3D" id="1.20.58.150">
    <property type="entry name" value="ANTH domain"/>
    <property type="match status" value="1"/>
</dbReference>
<feature type="compositionally biased region" description="Polar residues" evidence="7">
    <location>
        <begin position="477"/>
        <end position="490"/>
    </location>
</feature>
<dbReference type="OrthoDB" id="498813at2759"/>
<keyword evidence="5" id="KW-0168">Coated pit</keyword>
<dbReference type="KEGG" id="ota:OT_ostta13g01010"/>
<dbReference type="InterPro" id="IPR013809">
    <property type="entry name" value="ENTH"/>
</dbReference>
<dbReference type="GO" id="GO:0005545">
    <property type="term" value="F:1-phosphatidylinositol binding"/>
    <property type="evidence" value="ECO:0007669"/>
    <property type="project" value="InterPro"/>
</dbReference>
<protein>
    <submittedName>
        <fullName evidence="9">ENTH/VHS</fullName>
    </submittedName>
</protein>